<accession>B8FGD6</accession>
<protein>
    <submittedName>
        <fullName evidence="2">Uncharacterized protein</fullName>
    </submittedName>
</protein>
<dbReference type="Proteomes" id="UP000000739">
    <property type="component" value="Chromosome"/>
</dbReference>
<dbReference type="EMBL" id="CP001322">
    <property type="protein sequence ID" value="ACL03816.1"/>
    <property type="molecule type" value="Genomic_DNA"/>
</dbReference>
<dbReference type="RefSeq" id="WP_015946893.1">
    <property type="nucleotide sequence ID" value="NC_011768.1"/>
</dbReference>
<proteinExistence type="predicted"/>
<feature type="region of interest" description="Disordered" evidence="1">
    <location>
        <begin position="54"/>
        <end position="78"/>
    </location>
</feature>
<evidence type="ECO:0000256" key="1">
    <source>
        <dbReference type="SAM" id="MobiDB-lite"/>
    </source>
</evidence>
<name>B8FGD6_DESAL</name>
<reference evidence="2 3" key="1">
    <citation type="journal article" date="2012" name="Environ. Microbiol.">
        <title>The genome sequence of Desulfatibacillum alkenivorans AK-01: a blueprint for anaerobic alkane oxidation.</title>
        <authorList>
            <person name="Callaghan A.V."/>
            <person name="Morris B.E."/>
            <person name="Pereira I.A."/>
            <person name="McInerney M.J."/>
            <person name="Austin R.N."/>
            <person name="Groves J.T."/>
            <person name="Kukor J.J."/>
            <person name="Suflita J.M."/>
            <person name="Young L.Y."/>
            <person name="Zylstra G.J."/>
            <person name="Wawrik B."/>
        </authorList>
    </citation>
    <scope>NUCLEOTIDE SEQUENCE [LARGE SCALE GENOMIC DNA]</scope>
    <source>
        <strain evidence="2 3">AK-01</strain>
    </source>
</reference>
<dbReference type="HOGENOM" id="CLU_1150386_0_0_7"/>
<sequence>MKTHRMSSILIGVLAGLLVSAAWFYFPMVKEMIHNKESVVVDVKKEVVSALDSLNNKKGLPPAPEPGEPGRPAVDSGDGLQLEKESVDLLAPQDPPLDKQEETPALNLSGEEDILSVASAEELSKSHENLMRALTSGDADDMDLAAPREDPENNPESFQVSLESEDYTAAPASPYERVLIPGFDESLAIRFASEISQKTGLKLQVREDNGKYNICIPSESEADFHEKAALIREKTGLEPMS</sequence>
<gene>
    <name evidence="2" type="ordered locus">Dalk_2122</name>
</gene>
<organism evidence="2 3">
    <name type="scientific">Desulfatibacillum aliphaticivorans</name>
    <dbReference type="NCBI Taxonomy" id="218208"/>
    <lineage>
        <taxon>Bacteria</taxon>
        <taxon>Pseudomonadati</taxon>
        <taxon>Thermodesulfobacteriota</taxon>
        <taxon>Desulfobacteria</taxon>
        <taxon>Desulfobacterales</taxon>
        <taxon>Desulfatibacillaceae</taxon>
        <taxon>Desulfatibacillum</taxon>
    </lineage>
</organism>
<feature type="region of interest" description="Disordered" evidence="1">
    <location>
        <begin position="91"/>
        <end position="111"/>
    </location>
</feature>
<dbReference type="KEGG" id="dal:Dalk_2122"/>
<evidence type="ECO:0000313" key="2">
    <source>
        <dbReference type="EMBL" id="ACL03816.1"/>
    </source>
</evidence>
<evidence type="ECO:0000313" key="3">
    <source>
        <dbReference type="Proteomes" id="UP000000739"/>
    </source>
</evidence>
<keyword evidence="3" id="KW-1185">Reference proteome</keyword>
<dbReference type="AlphaFoldDB" id="B8FGD6"/>